<accession>A0A9P5PT39</accession>
<name>A0A9P5PT39_9AGAR</name>
<protein>
    <submittedName>
        <fullName evidence="3">Uncharacterized protein</fullName>
    </submittedName>
</protein>
<evidence type="ECO:0000313" key="3">
    <source>
        <dbReference type="EMBL" id="KAF9067475.1"/>
    </source>
</evidence>
<keyword evidence="4" id="KW-1185">Reference proteome</keyword>
<feature type="region of interest" description="Disordered" evidence="1">
    <location>
        <begin position="27"/>
        <end position="46"/>
    </location>
</feature>
<proteinExistence type="predicted"/>
<reference evidence="3" key="1">
    <citation type="submission" date="2020-11" db="EMBL/GenBank/DDBJ databases">
        <authorList>
            <consortium name="DOE Joint Genome Institute"/>
            <person name="Ahrendt S."/>
            <person name="Riley R."/>
            <person name="Andreopoulos W."/>
            <person name="Labutti K."/>
            <person name="Pangilinan J."/>
            <person name="Ruiz-Duenas F.J."/>
            <person name="Barrasa J.M."/>
            <person name="Sanchez-Garcia M."/>
            <person name="Camarero S."/>
            <person name="Miyauchi S."/>
            <person name="Serrano A."/>
            <person name="Linde D."/>
            <person name="Babiker R."/>
            <person name="Drula E."/>
            <person name="Ayuso-Fernandez I."/>
            <person name="Pacheco R."/>
            <person name="Padilla G."/>
            <person name="Ferreira P."/>
            <person name="Barriuso J."/>
            <person name="Kellner H."/>
            <person name="Castanera R."/>
            <person name="Alfaro M."/>
            <person name="Ramirez L."/>
            <person name="Pisabarro A.G."/>
            <person name="Kuo A."/>
            <person name="Tritt A."/>
            <person name="Lipzen A."/>
            <person name="He G."/>
            <person name="Yan M."/>
            <person name="Ng V."/>
            <person name="Cullen D."/>
            <person name="Martin F."/>
            <person name="Rosso M.-N."/>
            <person name="Henrissat B."/>
            <person name="Hibbett D."/>
            <person name="Martinez A.T."/>
            <person name="Grigoriev I.V."/>
        </authorList>
    </citation>
    <scope>NUCLEOTIDE SEQUENCE</scope>
    <source>
        <strain evidence="3">AH 40177</strain>
    </source>
</reference>
<feature type="chain" id="PRO_5040448145" evidence="2">
    <location>
        <begin position="22"/>
        <end position="546"/>
    </location>
</feature>
<evidence type="ECO:0000256" key="1">
    <source>
        <dbReference type="SAM" id="MobiDB-lite"/>
    </source>
</evidence>
<comment type="caution">
    <text evidence="3">The sequence shown here is derived from an EMBL/GenBank/DDBJ whole genome shotgun (WGS) entry which is preliminary data.</text>
</comment>
<dbReference type="OrthoDB" id="3210866at2759"/>
<dbReference type="AlphaFoldDB" id="A0A9P5PT39"/>
<sequence length="546" mass="60973">MAPPTASQLLLFLLFFSQLPATSPTALSPSSLVDTPATEDSCQVADTTSSSGAAAYSPVEVFNIDGQEIRVCRPAGSRPQGQIQLPGRMEDGTFYISYYNIEFSLGVVGKMADFKEKLTGFSENVIRWRTLIPGARRAHRGVREGRIVKNSSPKKEKASAPVKKAKKLKLSMIRRNELMGTVLDASGVPQRFAAEHSKDMRTLEEKNNLLRWAKKFYESHPYVPPSEVRRRLKMEAEAAEAKKTDSAAISEYLRFTKEGITGLTSMVGALLQRVDSNAAAFSLPSTPDGSAESLIILGSSMEINSSLPAPGLPPMHLASSPKPTTHCTTAQPMDLNPVPPTSSDVANPTAGDECNCDGKNDDGNSKTYTIFLAQRRPLSFNYSDIPDLTQQLSFANDIPRLDRIWDDEGANWNAEECRKISSINGIAVALRYWREIYSNKKDKRWKGIKASWTEWKYVAERYRSSTPDAFWAEFQTDKWQRLTWKGICSRLRELRAIHEEELVGKARAEYGDHFVEKFSNRGKVMVDKSAIARRYLLLKNIPMDVD</sequence>
<dbReference type="EMBL" id="JADNRY010000073">
    <property type="protein sequence ID" value="KAF9067475.1"/>
    <property type="molecule type" value="Genomic_DNA"/>
</dbReference>
<gene>
    <name evidence="3" type="ORF">BDP27DRAFT_1364917</name>
</gene>
<feature type="signal peptide" evidence="2">
    <location>
        <begin position="1"/>
        <end position="21"/>
    </location>
</feature>
<keyword evidence="2" id="KW-0732">Signal</keyword>
<evidence type="ECO:0000256" key="2">
    <source>
        <dbReference type="SAM" id="SignalP"/>
    </source>
</evidence>
<evidence type="ECO:0000313" key="4">
    <source>
        <dbReference type="Proteomes" id="UP000772434"/>
    </source>
</evidence>
<dbReference type="Proteomes" id="UP000772434">
    <property type="component" value="Unassembled WGS sequence"/>
</dbReference>
<organism evidence="3 4">
    <name type="scientific">Rhodocollybia butyracea</name>
    <dbReference type="NCBI Taxonomy" id="206335"/>
    <lineage>
        <taxon>Eukaryota</taxon>
        <taxon>Fungi</taxon>
        <taxon>Dikarya</taxon>
        <taxon>Basidiomycota</taxon>
        <taxon>Agaricomycotina</taxon>
        <taxon>Agaricomycetes</taxon>
        <taxon>Agaricomycetidae</taxon>
        <taxon>Agaricales</taxon>
        <taxon>Marasmiineae</taxon>
        <taxon>Omphalotaceae</taxon>
        <taxon>Rhodocollybia</taxon>
    </lineage>
</organism>